<dbReference type="AlphaFoldDB" id="A0A0F3M9S9"/>
<dbReference type="PATRIC" id="fig|1359184.3.peg.976"/>
<protein>
    <submittedName>
        <fullName evidence="1">Uncharacterized protein</fullName>
    </submittedName>
</protein>
<dbReference type="EMBL" id="LS398551">
    <property type="protein sequence ID" value="SPR05414.1"/>
    <property type="molecule type" value="Genomic_DNA"/>
</dbReference>
<gene>
    <name evidence="2" type="ORF">GILLIAM_00973</name>
    <name evidence="1" type="ORF">OTSGILL_1461</name>
</gene>
<organism evidence="1 3">
    <name type="scientific">Orientia tsutsugamushi str. Gilliam</name>
    <dbReference type="NCBI Taxonomy" id="1359184"/>
    <lineage>
        <taxon>Bacteria</taxon>
        <taxon>Pseudomonadati</taxon>
        <taxon>Pseudomonadota</taxon>
        <taxon>Alphaproteobacteria</taxon>
        <taxon>Rickettsiales</taxon>
        <taxon>Rickettsiaceae</taxon>
        <taxon>Rickettsieae</taxon>
        <taxon>Orientia</taxon>
    </lineage>
</organism>
<sequence>MIVIVYNLDDAIKELNSIHVPVIITNPPGSIKYLGALTIDYLFKILKNKFNNISKVIINVEDDIPALFTLLKLNYSRSEIIYTGSSESAKKLLQLYN</sequence>
<dbReference type="EMBL" id="LANO01000022">
    <property type="protein sequence ID" value="KJV52523.1"/>
    <property type="molecule type" value="Genomic_DNA"/>
</dbReference>
<keyword evidence="4" id="KW-1185">Reference proteome</keyword>
<dbReference type="Proteomes" id="UP000244959">
    <property type="component" value="Chromosome I"/>
</dbReference>
<dbReference type="RefSeq" id="WP_045917961.1">
    <property type="nucleotide sequence ID" value="NZ_LS398551.1"/>
</dbReference>
<dbReference type="Proteomes" id="UP000033769">
    <property type="component" value="Unassembled WGS sequence"/>
</dbReference>
<accession>A0A0F3M9S9</accession>
<evidence type="ECO:0000313" key="2">
    <source>
        <dbReference type="EMBL" id="SPR05414.1"/>
    </source>
</evidence>
<reference evidence="4" key="3">
    <citation type="submission" date="2018-03" db="EMBL/GenBank/DDBJ databases">
        <authorList>
            <person name="Batty M. E."/>
            <person name="Batty M E."/>
        </authorList>
    </citation>
    <scope>NUCLEOTIDE SEQUENCE [LARGE SCALE GENOMIC DNA]</scope>
    <source>
        <strain evidence="4">Gilliam</strain>
    </source>
</reference>
<name>A0A0F3M9S9_ORITS</name>
<reference evidence="2" key="2">
    <citation type="submission" date="2018-03" db="EMBL/GenBank/DDBJ databases">
        <authorList>
            <person name="Keele B.F."/>
        </authorList>
    </citation>
    <scope>NUCLEOTIDE SEQUENCE [LARGE SCALE GENOMIC DNA]</scope>
    <source>
        <strain evidence="2">Gilliam</strain>
    </source>
</reference>
<evidence type="ECO:0000313" key="4">
    <source>
        <dbReference type="Proteomes" id="UP000244959"/>
    </source>
</evidence>
<proteinExistence type="predicted"/>
<reference evidence="1 3" key="1">
    <citation type="submission" date="2015-02" db="EMBL/GenBank/DDBJ databases">
        <title>Genome Sequencing of Rickettsiales.</title>
        <authorList>
            <person name="Daugherty S.C."/>
            <person name="Su Q."/>
            <person name="Abolude K."/>
            <person name="Beier-Sexton M."/>
            <person name="Carlyon J.A."/>
            <person name="Carter R."/>
            <person name="Day N.P."/>
            <person name="Dumler S.J."/>
            <person name="Dyachenko V."/>
            <person name="Godinez A."/>
            <person name="Kurtti T.J."/>
            <person name="Lichay M."/>
            <person name="Mullins K.E."/>
            <person name="Ott S."/>
            <person name="Pappas-Brown V."/>
            <person name="Paris D.H."/>
            <person name="Patel P."/>
            <person name="Richards A.L."/>
            <person name="Sadzewicz L."/>
            <person name="Sears K."/>
            <person name="Seidman D."/>
            <person name="Sengamalay N."/>
            <person name="Stenos J."/>
            <person name="Tallon L.J."/>
            <person name="Vincent G."/>
            <person name="Fraser C.M."/>
            <person name="Munderloh U."/>
            <person name="Dunning-Hotopp J.C."/>
        </authorList>
    </citation>
    <scope>NUCLEOTIDE SEQUENCE [LARGE SCALE GENOMIC DNA]</scope>
    <source>
        <strain evidence="1 3">Gilliam</strain>
    </source>
</reference>
<evidence type="ECO:0000313" key="1">
    <source>
        <dbReference type="EMBL" id="KJV52523.1"/>
    </source>
</evidence>
<evidence type="ECO:0000313" key="3">
    <source>
        <dbReference type="Proteomes" id="UP000033769"/>
    </source>
</evidence>
<dbReference type="GeneID" id="89458511"/>